<evidence type="ECO:0000313" key="3">
    <source>
        <dbReference type="EMBL" id="MED6219401.1"/>
    </source>
</evidence>
<dbReference type="InterPro" id="IPR012418">
    <property type="entry name" value="CAP160"/>
</dbReference>
<dbReference type="InterPro" id="IPR037491">
    <property type="entry name" value="LTI78/LTI65"/>
</dbReference>
<feature type="compositionally biased region" description="Basic and acidic residues" evidence="1">
    <location>
        <begin position="186"/>
        <end position="215"/>
    </location>
</feature>
<accession>A0ABU6ZBT4</accession>
<feature type="region of interest" description="Disordered" evidence="1">
    <location>
        <begin position="276"/>
        <end position="318"/>
    </location>
</feature>
<feature type="region of interest" description="Disordered" evidence="1">
    <location>
        <begin position="182"/>
        <end position="261"/>
    </location>
</feature>
<dbReference type="Pfam" id="PF23399">
    <property type="entry name" value="LTI65_PGEED"/>
    <property type="match status" value="1"/>
</dbReference>
<feature type="compositionally biased region" description="Polar residues" evidence="1">
    <location>
        <begin position="45"/>
        <end position="61"/>
    </location>
</feature>
<keyword evidence="4" id="KW-1185">Reference proteome</keyword>
<dbReference type="PANTHER" id="PTHR33836">
    <property type="entry name" value="LOW-TEMPERATURE-INDUCED 65 KDA PROTEIN-RELATED"/>
    <property type="match status" value="1"/>
</dbReference>
<organism evidence="3 4">
    <name type="scientific">Stylosanthes scabra</name>
    <dbReference type="NCBI Taxonomy" id="79078"/>
    <lineage>
        <taxon>Eukaryota</taxon>
        <taxon>Viridiplantae</taxon>
        <taxon>Streptophyta</taxon>
        <taxon>Embryophyta</taxon>
        <taxon>Tracheophyta</taxon>
        <taxon>Spermatophyta</taxon>
        <taxon>Magnoliopsida</taxon>
        <taxon>eudicotyledons</taxon>
        <taxon>Gunneridae</taxon>
        <taxon>Pentapetalae</taxon>
        <taxon>rosids</taxon>
        <taxon>fabids</taxon>
        <taxon>Fabales</taxon>
        <taxon>Fabaceae</taxon>
        <taxon>Papilionoideae</taxon>
        <taxon>50 kb inversion clade</taxon>
        <taxon>dalbergioids sensu lato</taxon>
        <taxon>Dalbergieae</taxon>
        <taxon>Pterocarpus clade</taxon>
        <taxon>Stylosanthes</taxon>
    </lineage>
</organism>
<dbReference type="Pfam" id="PF07918">
    <property type="entry name" value="CAP160"/>
    <property type="match status" value="2"/>
</dbReference>
<protein>
    <recommendedName>
        <fullName evidence="2">LTI65/LTI78 PGEED repeat domain-containing protein</fullName>
    </recommendedName>
</protein>
<name>A0ABU6ZBT4_9FABA</name>
<reference evidence="3 4" key="1">
    <citation type="journal article" date="2023" name="Plants (Basel)">
        <title>Bridging the Gap: Combining Genomics and Transcriptomics Approaches to Understand Stylosanthes scabra, an Orphan Legume from the Brazilian Caatinga.</title>
        <authorList>
            <person name="Ferreira-Neto J.R.C."/>
            <person name="da Silva M.D."/>
            <person name="Binneck E."/>
            <person name="de Melo N.F."/>
            <person name="da Silva R.H."/>
            <person name="de Melo A.L.T.M."/>
            <person name="Pandolfi V."/>
            <person name="Bustamante F.O."/>
            <person name="Brasileiro-Vidal A.C."/>
            <person name="Benko-Iseppon A.M."/>
        </authorList>
    </citation>
    <scope>NUCLEOTIDE SEQUENCE [LARGE SCALE GENOMIC DNA]</scope>
    <source>
        <tissue evidence="3">Leaves</tissue>
    </source>
</reference>
<feature type="region of interest" description="Disordered" evidence="1">
    <location>
        <begin position="39"/>
        <end position="61"/>
    </location>
</feature>
<comment type="caution">
    <text evidence="3">The sequence shown here is derived from an EMBL/GenBank/DDBJ whole genome shotgun (WGS) entry which is preliminary data.</text>
</comment>
<dbReference type="PANTHER" id="PTHR33836:SF1">
    <property type="entry name" value="LOW-TEMPERATURE-INDUCED 65 KDA PROTEIN-RELATED"/>
    <property type="match status" value="1"/>
</dbReference>
<dbReference type="Proteomes" id="UP001341840">
    <property type="component" value="Unassembled WGS sequence"/>
</dbReference>
<proteinExistence type="predicted"/>
<feature type="region of interest" description="Disordered" evidence="1">
    <location>
        <begin position="81"/>
        <end position="112"/>
    </location>
</feature>
<evidence type="ECO:0000256" key="1">
    <source>
        <dbReference type="SAM" id="MobiDB-lite"/>
    </source>
</evidence>
<evidence type="ECO:0000259" key="2">
    <source>
        <dbReference type="Pfam" id="PF23399"/>
    </source>
</evidence>
<sequence length="318" mass="34370">MEKPSSQSSYTDKISSATSAIADKAITAKNVVASKLGYGEENMSSDKPSNQNQSSYTEKISSATSAIADKAVSAKNTVASKLGYGGSHEETQGVTNTTHGDHASSASPTEYGKRVAMSLTEKLAPVYGKVAGVGSAVKSKVPGTSTGSESDKGVSVKDYFAEKLRPGDEDRALSEVISETLHHKRNQEEENVVHGGEVEKDVKRVVSDAVHKRGEEEEEYERRKRIPMGKVTESEEVKRRLGSGDEETERRYEESYVNSSGKSVVNKVTDMVFGSWFTKPDENQPSQGGEHAKNSGAVEVDHEVDQPANARRLHESAN</sequence>
<gene>
    <name evidence="3" type="ORF">PIB30_035516</name>
</gene>
<feature type="compositionally biased region" description="Basic and acidic residues" evidence="1">
    <location>
        <begin position="232"/>
        <end position="254"/>
    </location>
</feature>
<feature type="domain" description="LTI65/LTI78 PGEED repeat" evidence="2">
    <location>
        <begin position="151"/>
        <end position="181"/>
    </location>
</feature>
<feature type="compositionally biased region" description="Polar residues" evidence="1">
    <location>
        <begin position="92"/>
        <end position="108"/>
    </location>
</feature>
<dbReference type="InterPro" id="IPR057059">
    <property type="entry name" value="LTI65/LTI78_PGEED"/>
</dbReference>
<evidence type="ECO:0000313" key="4">
    <source>
        <dbReference type="Proteomes" id="UP001341840"/>
    </source>
</evidence>
<dbReference type="EMBL" id="JASCZI010272030">
    <property type="protein sequence ID" value="MED6219401.1"/>
    <property type="molecule type" value="Genomic_DNA"/>
</dbReference>